<accession>A0A1Y0ETC2</accession>
<dbReference type="RefSeq" id="WP_087284812.1">
    <property type="nucleotide sequence ID" value="NZ_CP021455.1"/>
</dbReference>
<evidence type="ECO:0000256" key="1">
    <source>
        <dbReference type="SAM" id="MobiDB-lite"/>
    </source>
</evidence>
<reference evidence="2 3" key="1">
    <citation type="submission" date="2017-05" db="EMBL/GenBank/DDBJ databases">
        <authorList>
            <person name="Song R."/>
            <person name="Chenine A.L."/>
            <person name="Ruprecht R.M."/>
        </authorList>
    </citation>
    <scope>NUCLEOTIDE SEQUENCE [LARGE SCALE GENOMIC DNA]</scope>
    <source>
        <strain evidence="2 3">DSM 26136</strain>
    </source>
</reference>
<dbReference type="PANTHER" id="PTHR37486:SF1">
    <property type="entry name" value="STRINGENT STARVATION PROTEIN B"/>
    <property type="match status" value="1"/>
</dbReference>
<dbReference type="EMBL" id="CP021455">
    <property type="protein sequence ID" value="ARU06917.1"/>
    <property type="molecule type" value="Genomic_DNA"/>
</dbReference>
<dbReference type="AlphaFoldDB" id="A0A1Y0ETC2"/>
<protein>
    <submittedName>
        <fullName evidence="2">ClpXP protease specificity-enhancing factor</fullName>
    </submittedName>
</protein>
<dbReference type="PANTHER" id="PTHR37486">
    <property type="entry name" value="STRINGENT STARVATION PROTEIN B"/>
    <property type="match status" value="1"/>
</dbReference>
<evidence type="ECO:0000313" key="3">
    <source>
        <dbReference type="Proteomes" id="UP000196138"/>
    </source>
</evidence>
<keyword evidence="3" id="KW-1185">Reference proteome</keyword>
<dbReference type="OrthoDB" id="9797358at2"/>
<dbReference type="SUPFAM" id="SSF101738">
    <property type="entry name" value="SspB-like"/>
    <property type="match status" value="1"/>
</dbReference>
<dbReference type="Proteomes" id="UP000196138">
    <property type="component" value="Chromosome"/>
</dbReference>
<dbReference type="GO" id="GO:0005840">
    <property type="term" value="C:ribosome"/>
    <property type="evidence" value="ECO:0007669"/>
    <property type="project" value="TreeGrafter"/>
</dbReference>
<dbReference type="GO" id="GO:0008233">
    <property type="term" value="F:peptidase activity"/>
    <property type="evidence" value="ECO:0007669"/>
    <property type="project" value="UniProtKB-KW"/>
</dbReference>
<dbReference type="Gene3D" id="2.30.30.220">
    <property type="entry name" value="SspB-like"/>
    <property type="match status" value="1"/>
</dbReference>
<dbReference type="GO" id="GO:0006508">
    <property type="term" value="P:proteolysis"/>
    <property type="evidence" value="ECO:0007669"/>
    <property type="project" value="UniProtKB-KW"/>
</dbReference>
<evidence type="ECO:0000313" key="2">
    <source>
        <dbReference type="EMBL" id="ARU06917.1"/>
    </source>
</evidence>
<proteinExistence type="predicted"/>
<organism evidence="2 3">
    <name type="scientific">Comamonas serinivorans</name>
    <dbReference type="NCBI Taxonomy" id="1082851"/>
    <lineage>
        <taxon>Bacteria</taxon>
        <taxon>Pseudomonadati</taxon>
        <taxon>Pseudomonadota</taxon>
        <taxon>Betaproteobacteria</taxon>
        <taxon>Burkholderiales</taxon>
        <taxon>Comamonadaceae</taxon>
        <taxon>Comamonas</taxon>
    </lineage>
</organism>
<dbReference type="NCBIfam" id="NF008769">
    <property type="entry name" value="PRK11798.2-5"/>
    <property type="match status" value="1"/>
</dbReference>
<gene>
    <name evidence="2" type="ORF">CCO03_15870</name>
</gene>
<keyword evidence="2" id="KW-0378">Hydrolase</keyword>
<dbReference type="KEGG" id="cser:CCO03_15870"/>
<dbReference type="InterPro" id="IPR007481">
    <property type="entry name" value="SspB"/>
</dbReference>
<dbReference type="Pfam" id="PF04386">
    <property type="entry name" value="SspB"/>
    <property type="match status" value="1"/>
</dbReference>
<dbReference type="InterPro" id="IPR036760">
    <property type="entry name" value="SspB-like_sf"/>
</dbReference>
<name>A0A1Y0ETC2_9BURK</name>
<dbReference type="GO" id="GO:0005829">
    <property type="term" value="C:cytosol"/>
    <property type="evidence" value="ECO:0007669"/>
    <property type="project" value="TreeGrafter"/>
</dbReference>
<sequence length="169" mass="18059">MDPSQPTSTRPYLLRALYEWCGDNGLTPHVAVAVDDTVVVPHEFVKDGEIVLNISQDAAHGLRIDNDAVTFKARFSGVARDIYVPVGRVIALFARENGQGMGFPPEDTPVYEGDDAADAKPAMQLVTSTEEQAPEASGSDTRTDGTGEAEPADPDPKPGGGKPTLRRIK</sequence>
<keyword evidence="2" id="KW-0645">Protease</keyword>
<dbReference type="PIRSF" id="PIRSF005276">
    <property type="entry name" value="SspB"/>
    <property type="match status" value="1"/>
</dbReference>
<dbReference type="GO" id="GO:0045732">
    <property type="term" value="P:positive regulation of protein catabolic process"/>
    <property type="evidence" value="ECO:0007669"/>
    <property type="project" value="TreeGrafter"/>
</dbReference>
<feature type="region of interest" description="Disordered" evidence="1">
    <location>
        <begin position="97"/>
        <end position="169"/>
    </location>
</feature>